<protein>
    <submittedName>
        <fullName evidence="1">Uncharacterized protein</fullName>
    </submittedName>
</protein>
<accession>A0A9X4S8U1</accession>
<organism evidence="1 2">
    <name type="scientific">Hydrogenophaga taeniospiralis CCUG 15921</name>
    <dbReference type="NCBI Taxonomy" id="1281780"/>
    <lineage>
        <taxon>Bacteria</taxon>
        <taxon>Pseudomonadati</taxon>
        <taxon>Pseudomonadota</taxon>
        <taxon>Betaproteobacteria</taxon>
        <taxon>Burkholderiales</taxon>
        <taxon>Comamonadaceae</taxon>
        <taxon>Hydrogenophaga</taxon>
    </lineage>
</organism>
<sequence length="155" mass="16592">MTHSTPVAQHPARFDSATACELVSEHGALTRLLAGLQHRMGELLRAHALQVQALEGEILRLRGQLVVARTGLLWGLPRGRRLAGTLALRPATAMRPPATVAAPAPALREANAVICQTGCVGHAHPWLEVDGQCRRTGQACELRSEPSASPELPDR</sequence>
<gene>
    <name evidence="1" type="ORF">H010_11314</name>
</gene>
<dbReference type="RefSeq" id="WP_068176423.1">
    <property type="nucleotide sequence ID" value="NZ_AOGK01000009.1"/>
</dbReference>
<evidence type="ECO:0000313" key="1">
    <source>
        <dbReference type="EMBL" id="MDG5975845.1"/>
    </source>
</evidence>
<name>A0A9X4S8U1_9BURK</name>
<comment type="caution">
    <text evidence="1">The sequence shown here is derived from an EMBL/GenBank/DDBJ whole genome shotgun (WGS) entry which is preliminary data.</text>
</comment>
<dbReference type="Proteomes" id="UP001152876">
    <property type="component" value="Unassembled WGS sequence"/>
</dbReference>
<dbReference type="OrthoDB" id="5296275at2"/>
<proteinExistence type="predicted"/>
<dbReference type="AlphaFoldDB" id="A0A9X4S8U1"/>
<evidence type="ECO:0000313" key="2">
    <source>
        <dbReference type="Proteomes" id="UP001152876"/>
    </source>
</evidence>
<reference evidence="1" key="1">
    <citation type="submission" date="2013-01" db="EMBL/GenBank/DDBJ databases">
        <title>Genome draft of Hydrogenophaga taeniospiralis 2K1.</title>
        <authorList>
            <person name="Gomila M."/>
            <person name="Lalucat J."/>
        </authorList>
    </citation>
    <scope>NUCLEOTIDE SEQUENCE</scope>
    <source>
        <strain evidence="1">CCUG 15921</strain>
    </source>
</reference>
<dbReference type="EMBL" id="AOGK01000009">
    <property type="protein sequence ID" value="MDG5975845.1"/>
    <property type="molecule type" value="Genomic_DNA"/>
</dbReference>
<keyword evidence="2" id="KW-1185">Reference proteome</keyword>